<dbReference type="InterPro" id="IPR044171">
    <property type="entry name" value="LAX2-like"/>
</dbReference>
<dbReference type="EMBL" id="KZ305069">
    <property type="protein sequence ID" value="PIA31166.1"/>
    <property type="molecule type" value="Genomic_DNA"/>
</dbReference>
<keyword evidence="3" id="KW-1185">Reference proteome</keyword>
<organism evidence="2 3">
    <name type="scientific">Aquilegia coerulea</name>
    <name type="common">Rocky mountain columbine</name>
    <dbReference type="NCBI Taxonomy" id="218851"/>
    <lineage>
        <taxon>Eukaryota</taxon>
        <taxon>Viridiplantae</taxon>
        <taxon>Streptophyta</taxon>
        <taxon>Embryophyta</taxon>
        <taxon>Tracheophyta</taxon>
        <taxon>Spermatophyta</taxon>
        <taxon>Magnoliopsida</taxon>
        <taxon>Ranunculales</taxon>
        <taxon>Ranunculaceae</taxon>
        <taxon>Thalictroideae</taxon>
        <taxon>Aquilegia</taxon>
    </lineage>
</organism>
<protein>
    <submittedName>
        <fullName evidence="2">Uncharacterized protein</fullName>
    </submittedName>
</protein>
<dbReference type="Proteomes" id="UP000230069">
    <property type="component" value="Unassembled WGS sequence"/>
</dbReference>
<evidence type="ECO:0000256" key="1">
    <source>
        <dbReference type="SAM" id="MobiDB-lite"/>
    </source>
</evidence>
<dbReference type="PANTHER" id="PTHR47290">
    <property type="entry name" value="RING FINGER PROTEIN"/>
    <property type="match status" value="1"/>
</dbReference>
<accession>A0A2G5CIQ0</accession>
<evidence type="ECO:0000313" key="3">
    <source>
        <dbReference type="Proteomes" id="UP000230069"/>
    </source>
</evidence>
<feature type="region of interest" description="Disordered" evidence="1">
    <location>
        <begin position="67"/>
        <end position="86"/>
    </location>
</feature>
<gene>
    <name evidence="2" type="ORF">AQUCO_05200042v1</name>
</gene>
<name>A0A2G5CIQ0_AQUCA</name>
<evidence type="ECO:0000313" key="2">
    <source>
        <dbReference type="EMBL" id="PIA31166.1"/>
    </source>
</evidence>
<dbReference type="OrthoDB" id="1932457at2759"/>
<feature type="compositionally biased region" description="Polar residues" evidence="1">
    <location>
        <begin position="69"/>
        <end position="80"/>
    </location>
</feature>
<proteinExistence type="predicted"/>
<dbReference type="PANTHER" id="PTHR47290:SF4">
    <property type="entry name" value="RING FINGER PROTEIN"/>
    <property type="match status" value="1"/>
</dbReference>
<dbReference type="InParanoid" id="A0A2G5CIQ0"/>
<sequence>MTMVPSQNLFNQHQQQFYDGYGGCGDSYTESLGFMSRFVGYEYYCSDNTSLGSDLVVGHPLMAEDESRTSSVNEAVSSSKDVQEERDERWLQLGLGNSQQLHHHDQAAAVVEPMSRKSGERMLQLDLLPGGSSQQQPLVPTFHLNEFRAPRPPATNYITSILSTNLSTPMFLQHPRTSSLSFPQHEVTWGYRPHPWNPTSANLSSSSSSSIPLGVRYYPQPFQHQSAGGAAGPSSSTMRIIDPPRRPHSNIWFLLQASQNQNKEPFLPQIPKSYLRIKDGRMTVRVLMKYLASKLRLDSESEVSHYSHYYYS</sequence>
<dbReference type="AlphaFoldDB" id="A0A2G5CIQ0"/>
<dbReference type="STRING" id="218851.A0A2G5CIQ0"/>
<reference evidence="2 3" key="1">
    <citation type="submission" date="2017-09" db="EMBL/GenBank/DDBJ databases">
        <title>WGS assembly of Aquilegia coerulea Goldsmith.</title>
        <authorList>
            <person name="Hodges S."/>
            <person name="Kramer E."/>
            <person name="Nordborg M."/>
            <person name="Tomkins J."/>
            <person name="Borevitz J."/>
            <person name="Derieg N."/>
            <person name="Yan J."/>
            <person name="Mihaltcheva S."/>
            <person name="Hayes R.D."/>
            <person name="Rokhsar D."/>
        </authorList>
    </citation>
    <scope>NUCLEOTIDE SEQUENCE [LARGE SCALE GENOMIC DNA]</scope>
    <source>
        <strain evidence="3">cv. Goldsmith</strain>
    </source>
</reference>